<dbReference type="Proteomes" id="UP000694393">
    <property type="component" value="Unplaced"/>
</dbReference>
<organism evidence="16 17">
    <name type="scientific">Pelusios castaneus</name>
    <name type="common">West African mud turtle</name>
    <dbReference type="NCBI Taxonomy" id="367368"/>
    <lineage>
        <taxon>Eukaryota</taxon>
        <taxon>Metazoa</taxon>
        <taxon>Chordata</taxon>
        <taxon>Craniata</taxon>
        <taxon>Vertebrata</taxon>
        <taxon>Euteleostomi</taxon>
        <taxon>Archelosauria</taxon>
        <taxon>Testudinata</taxon>
        <taxon>Testudines</taxon>
        <taxon>Pleurodira</taxon>
        <taxon>Pelomedusidae</taxon>
        <taxon>Pelusios</taxon>
    </lineage>
</organism>
<keyword evidence="5 13" id="KW-0812">Transmembrane</keyword>
<evidence type="ECO:0000256" key="10">
    <source>
        <dbReference type="ARBA" id="ARBA00023157"/>
    </source>
</evidence>
<dbReference type="PANTHER" id="PTHR10740">
    <property type="entry name" value="TRANSFORMING GROWTH FACTOR ALPHA"/>
    <property type="match status" value="1"/>
</dbReference>
<keyword evidence="3" id="KW-0964">Secreted</keyword>
<protein>
    <submittedName>
        <fullName evidence="16">Epiregulin</fullName>
    </submittedName>
</protein>
<keyword evidence="9 13" id="KW-0472">Membrane</keyword>
<evidence type="ECO:0000256" key="9">
    <source>
        <dbReference type="ARBA" id="ARBA00023136"/>
    </source>
</evidence>
<proteinExistence type="predicted"/>
<accession>A0A8C8RVB8</accession>
<feature type="signal peptide" evidence="14">
    <location>
        <begin position="1"/>
        <end position="28"/>
    </location>
</feature>
<reference evidence="16" key="2">
    <citation type="submission" date="2025-09" db="UniProtKB">
        <authorList>
            <consortium name="Ensembl"/>
        </authorList>
    </citation>
    <scope>IDENTIFICATION</scope>
</reference>
<evidence type="ECO:0000313" key="16">
    <source>
        <dbReference type="Ensembl" id="ENSPCEP00000011462.1"/>
    </source>
</evidence>
<dbReference type="AlphaFoldDB" id="A0A8C8RVB8"/>
<evidence type="ECO:0000256" key="3">
    <source>
        <dbReference type="ARBA" id="ARBA00022525"/>
    </source>
</evidence>
<evidence type="ECO:0000256" key="5">
    <source>
        <dbReference type="ARBA" id="ARBA00022692"/>
    </source>
</evidence>
<sequence>MDAPCRPTMRIRSALLSLVFYLLQAAFGTTVTPLCESNEMENCTTALIQTANSPRVAEDGIAACKPEMQDYCIHGECWYHVDLNEHLCRCDTGFSGARCVHSDLVRDTYTWYLSKEYLALTIILILFSLTAISIVAYFLYIWYQKENKRQANNREYKEVDVHEKNPTLLHV</sequence>
<dbReference type="PANTHER" id="PTHR10740:SF11">
    <property type="entry name" value="PROEPIREGULIN"/>
    <property type="match status" value="1"/>
</dbReference>
<dbReference type="InterPro" id="IPR000742">
    <property type="entry name" value="EGF"/>
</dbReference>
<dbReference type="GO" id="GO:0008083">
    <property type="term" value="F:growth factor activity"/>
    <property type="evidence" value="ECO:0007669"/>
    <property type="project" value="UniProtKB-KW"/>
</dbReference>
<evidence type="ECO:0000256" key="12">
    <source>
        <dbReference type="PROSITE-ProRule" id="PRU00076"/>
    </source>
</evidence>
<evidence type="ECO:0000256" key="4">
    <source>
        <dbReference type="ARBA" id="ARBA00022536"/>
    </source>
</evidence>
<feature type="transmembrane region" description="Helical" evidence="13">
    <location>
        <begin position="117"/>
        <end position="143"/>
    </location>
</feature>
<keyword evidence="17" id="KW-1185">Reference proteome</keyword>
<feature type="chain" id="PRO_5034200378" evidence="14">
    <location>
        <begin position="29"/>
        <end position="171"/>
    </location>
</feature>
<reference evidence="16" key="1">
    <citation type="submission" date="2025-08" db="UniProtKB">
        <authorList>
            <consortium name="Ensembl"/>
        </authorList>
    </citation>
    <scope>IDENTIFICATION</scope>
</reference>
<keyword evidence="7 13" id="KW-1133">Transmembrane helix</keyword>
<dbReference type="PROSITE" id="PS01186">
    <property type="entry name" value="EGF_2"/>
    <property type="match status" value="1"/>
</dbReference>
<evidence type="ECO:0000313" key="17">
    <source>
        <dbReference type="Proteomes" id="UP000694393"/>
    </source>
</evidence>
<keyword evidence="11" id="KW-0325">Glycoprotein</keyword>
<dbReference type="GO" id="GO:0005154">
    <property type="term" value="F:epidermal growth factor receptor binding"/>
    <property type="evidence" value="ECO:0007669"/>
    <property type="project" value="TreeGrafter"/>
</dbReference>
<comment type="subcellular location">
    <subcellularLocation>
        <location evidence="1">Membrane</location>
        <topology evidence="1">Single-pass type I membrane protein</topology>
    </subcellularLocation>
    <subcellularLocation>
        <location evidence="2">Secreted</location>
    </subcellularLocation>
</comment>
<dbReference type="GO" id="GO:0005615">
    <property type="term" value="C:extracellular space"/>
    <property type="evidence" value="ECO:0007669"/>
    <property type="project" value="TreeGrafter"/>
</dbReference>
<dbReference type="GO" id="GO:0008284">
    <property type="term" value="P:positive regulation of cell population proliferation"/>
    <property type="evidence" value="ECO:0007669"/>
    <property type="project" value="TreeGrafter"/>
</dbReference>
<dbReference type="PROSITE" id="PS50026">
    <property type="entry name" value="EGF_3"/>
    <property type="match status" value="1"/>
</dbReference>
<keyword evidence="6 14" id="KW-0732">Signal</keyword>
<evidence type="ECO:0000256" key="7">
    <source>
        <dbReference type="ARBA" id="ARBA00022989"/>
    </source>
</evidence>
<evidence type="ECO:0000256" key="6">
    <source>
        <dbReference type="ARBA" id="ARBA00022729"/>
    </source>
</evidence>
<evidence type="ECO:0000256" key="2">
    <source>
        <dbReference type="ARBA" id="ARBA00004613"/>
    </source>
</evidence>
<keyword evidence="8" id="KW-0339">Growth factor</keyword>
<keyword evidence="4 12" id="KW-0245">EGF-like domain</keyword>
<dbReference type="GO" id="GO:0007173">
    <property type="term" value="P:epidermal growth factor receptor signaling pathway"/>
    <property type="evidence" value="ECO:0007669"/>
    <property type="project" value="TreeGrafter"/>
</dbReference>
<evidence type="ECO:0000259" key="15">
    <source>
        <dbReference type="PROSITE" id="PS50026"/>
    </source>
</evidence>
<evidence type="ECO:0000256" key="13">
    <source>
        <dbReference type="SAM" id="Phobius"/>
    </source>
</evidence>
<name>A0A8C8RVB8_9SAUR</name>
<evidence type="ECO:0000256" key="1">
    <source>
        <dbReference type="ARBA" id="ARBA00004479"/>
    </source>
</evidence>
<evidence type="ECO:0000256" key="14">
    <source>
        <dbReference type="SAM" id="SignalP"/>
    </source>
</evidence>
<feature type="disulfide bond" evidence="12">
    <location>
        <begin position="90"/>
        <end position="99"/>
    </location>
</feature>
<dbReference type="GO" id="GO:0016020">
    <property type="term" value="C:membrane"/>
    <property type="evidence" value="ECO:0007669"/>
    <property type="project" value="UniProtKB-SubCell"/>
</dbReference>
<dbReference type="PROSITE" id="PS00022">
    <property type="entry name" value="EGF_1"/>
    <property type="match status" value="1"/>
</dbReference>
<dbReference type="Gene3D" id="2.10.25.10">
    <property type="entry name" value="Laminin"/>
    <property type="match status" value="1"/>
</dbReference>
<comment type="caution">
    <text evidence="12">Lacks conserved residue(s) required for the propagation of feature annotation.</text>
</comment>
<dbReference type="PRINTS" id="PR00009">
    <property type="entry name" value="EGFTGF"/>
</dbReference>
<keyword evidence="10 12" id="KW-1015">Disulfide bond</keyword>
<evidence type="ECO:0000256" key="8">
    <source>
        <dbReference type="ARBA" id="ARBA00023030"/>
    </source>
</evidence>
<dbReference type="Ensembl" id="ENSPCET00000011836.1">
    <property type="protein sequence ID" value="ENSPCEP00000011462.1"/>
    <property type="gene ID" value="ENSPCEG00000009062.1"/>
</dbReference>
<dbReference type="GO" id="GO:0045840">
    <property type="term" value="P:positive regulation of mitotic nuclear division"/>
    <property type="evidence" value="ECO:0007669"/>
    <property type="project" value="TreeGrafter"/>
</dbReference>
<feature type="domain" description="EGF-like" evidence="15">
    <location>
        <begin position="60"/>
        <end position="100"/>
    </location>
</feature>
<dbReference type="SUPFAM" id="SSF57196">
    <property type="entry name" value="EGF/Laminin"/>
    <property type="match status" value="1"/>
</dbReference>
<evidence type="ECO:0000256" key="11">
    <source>
        <dbReference type="ARBA" id="ARBA00023180"/>
    </source>
</evidence>